<sequence>MTTRRFAPVLLAAIAVAVLPGCGMLVDPTPSTRSSFRQLIDGGNYSDHALNALTAGQLAEAERNALAALRVDPRDPYALYVAGMVYQATGRYDLARQYYQALIANQPQITIVIQSQGQPQVRSLIDLAQSNLTLIDRQTGRYVPRTAAQSGRVIEPPLAGEPQPPYPGALPGGLPPAGPISAQPLGAAGIAPAALTDPAGPNAAETAVSARFRLLKRLLDEGLITADEYGRRRAANVGALMPYAATNPPARGLDRPPPGEAEVIARLKSLSDQLEAKALTPAEQAAERGVILDALLPAQPRELEMPPAPLHNVMEAAGAVGRAERLRGAGLLQPNEAAAERAAIERQLDGGSGYAAAPAPTRHASARHTKSKGKAKAAGNSGSPALILATAPSEDEARATWEKIKAKYPEELGAMNATVRQVGGGAKAPRWRVVAGPVETNAEARRLCKALKLYRQSCSVGIL</sequence>
<dbReference type="SUPFAM" id="SSF48452">
    <property type="entry name" value="TPR-like"/>
    <property type="match status" value="1"/>
</dbReference>
<proteinExistence type="predicted"/>
<comment type="caution">
    <text evidence="4">The sequence shown here is derived from an EMBL/GenBank/DDBJ whole genome shotgun (WGS) entry which is preliminary data.</text>
</comment>
<dbReference type="Pfam" id="PF05036">
    <property type="entry name" value="SPOR"/>
    <property type="match status" value="1"/>
</dbReference>
<dbReference type="EMBL" id="JBHUIY010000011">
    <property type="protein sequence ID" value="MFD2233582.1"/>
    <property type="molecule type" value="Genomic_DNA"/>
</dbReference>
<dbReference type="Pfam" id="PF13432">
    <property type="entry name" value="TPR_16"/>
    <property type="match status" value="1"/>
</dbReference>
<keyword evidence="1" id="KW-0802">TPR repeat</keyword>
<protein>
    <submittedName>
        <fullName evidence="4">Tetratricopeptide repeat protein</fullName>
    </submittedName>
</protein>
<accession>A0ABW5CC82</accession>
<dbReference type="Proteomes" id="UP001597296">
    <property type="component" value="Unassembled WGS sequence"/>
</dbReference>
<dbReference type="InterPro" id="IPR019734">
    <property type="entry name" value="TPR_rpt"/>
</dbReference>
<dbReference type="Gene3D" id="3.30.70.1070">
    <property type="entry name" value="Sporulation related repeat"/>
    <property type="match status" value="1"/>
</dbReference>
<evidence type="ECO:0000256" key="2">
    <source>
        <dbReference type="SAM" id="MobiDB-lite"/>
    </source>
</evidence>
<evidence type="ECO:0000256" key="1">
    <source>
        <dbReference type="PROSITE-ProRule" id="PRU00339"/>
    </source>
</evidence>
<evidence type="ECO:0000313" key="5">
    <source>
        <dbReference type="Proteomes" id="UP001597296"/>
    </source>
</evidence>
<gene>
    <name evidence="4" type="ORF">ACFSNB_07170</name>
</gene>
<name>A0ABW5CC82_9PROT</name>
<feature type="domain" description="SPOR" evidence="3">
    <location>
        <begin position="378"/>
        <end position="463"/>
    </location>
</feature>
<organism evidence="4 5">
    <name type="scientific">Phaeospirillum tilakii</name>
    <dbReference type="NCBI Taxonomy" id="741673"/>
    <lineage>
        <taxon>Bacteria</taxon>
        <taxon>Pseudomonadati</taxon>
        <taxon>Pseudomonadota</taxon>
        <taxon>Alphaproteobacteria</taxon>
        <taxon>Rhodospirillales</taxon>
        <taxon>Rhodospirillaceae</taxon>
        <taxon>Phaeospirillum</taxon>
    </lineage>
</organism>
<dbReference type="PROSITE" id="PS50005">
    <property type="entry name" value="TPR"/>
    <property type="match status" value="1"/>
</dbReference>
<dbReference type="InterPro" id="IPR011990">
    <property type="entry name" value="TPR-like_helical_dom_sf"/>
</dbReference>
<dbReference type="InterPro" id="IPR036680">
    <property type="entry name" value="SPOR-like_sf"/>
</dbReference>
<evidence type="ECO:0000313" key="4">
    <source>
        <dbReference type="EMBL" id="MFD2233582.1"/>
    </source>
</evidence>
<dbReference type="PROSITE" id="PS51724">
    <property type="entry name" value="SPOR"/>
    <property type="match status" value="1"/>
</dbReference>
<evidence type="ECO:0000259" key="3">
    <source>
        <dbReference type="PROSITE" id="PS51724"/>
    </source>
</evidence>
<dbReference type="Gene3D" id="1.25.40.10">
    <property type="entry name" value="Tetratricopeptide repeat domain"/>
    <property type="match status" value="1"/>
</dbReference>
<dbReference type="RefSeq" id="WP_377315390.1">
    <property type="nucleotide sequence ID" value="NZ_JBHUIY010000011.1"/>
</dbReference>
<feature type="region of interest" description="Disordered" evidence="2">
    <location>
        <begin position="351"/>
        <end position="382"/>
    </location>
</feature>
<feature type="compositionally biased region" description="Basic residues" evidence="2">
    <location>
        <begin position="364"/>
        <end position="375"/>
    </location>
</feature>
<feature type="repeat" description="TPR" evidence="1">
    <location>
        <begin position="76"/>
        <end position="109"/>
    </location>
</feature>
<dbReference type="InterPro" id="IPR007730">
    <property type="entry name" value="SPOR-like_dom"/>
</dbReference>
<keyword evidence="5" id="KW-1185">Reference proteome</keyword>
<reference evidence="5" key="1">
    <citation type="journal article" date="2019" name="Int. J. Syst. Evol. Microbiol.">
        <title>The Global Catalogue of Microorganisms (GCM) 10K type strain sequencing project: providing services to taxonomists for standard genome sequencing and annotation.</title>
        <authorList>
            <consortium name="The Broad Institute Genomics Platform"/>
            <consortium name="The Broad Institute Genome Sequencing Center for Infectious Disease"/>
            <person name="Wu L."/>
            <person name="Ma J."/>
        </authorList>
    </citation>
    <scope>NUCLEOTIDE SEQUENCE [LARGE SCALE GENOMIC DNA]</scope>
    <source>
        <strain evidence="5">KCTC 15012</strain>
    </source>
</reference>